<evidence type="ECO:0000256" key="1">
    <source>
        <dbReference type="SAM" id="MobiDB-lite"/>
    </source>
</evidence>
<protein>
    <submittedName>
        <fullName evidence="2">Uncharacterized protein</fullName>
    </submittedName>
</protein>
<feature type="region of interest" description="Disordered" evidence="1">
    <location>
        <begin position="63"/>
        <end position="110"/>
    </location>
</feature>
<reference evidence="2 3" key="1">
    <citation type="journal article" date="2014" name="BMC Genomics">
        <title>Comparative genome sequencing reveals chemotype-specific gene clusters in the toxigenic black mold Stachybotrys.</title>
        <authorList>
            <person name="Semeiks J."/>
            <person name="Borek D."/>
            <person name="Otwinowski Z."/>
            <person name="Grishin N.V."/>
        </authorList>
    </citation>
    <scope>NUCLEOTIDE SEQUENCE [LARGE SCALE GENOMIC DNA]</scope>
    <source>
        <strain evidence="3">CBS 109288 / IBT 7711</strain>
    </source>
</reference>
<proteinExistence type="predicted"/>
<sequence length="110" mass="12252">MFQGRRVANSVLMTKVRSAVAEQHHRPAQRPLQKTGFWQRHEESILWKRGGGTSPASQRAANVLLDGAGQQRGPSPVTWASGHRQRPADDNGLADKSRSYQAKNSPVFFF</sequence>
<dbReference type="Proteomes" id="UP000028045">
    <property type="component" value="Unassembled WGS sequence"/>
</dbReference>
<name>A0A084AX56_STACB</name>
<accession>A0A084AX56</accession>
<keyword evidence="3" id="KW-1185">Reference proteome</keyword>
<evidence type="ECO:0000313" key="3">
    <source>
        <dbReference type="Proteomes" id="UP000028045"/>
    </source>
</evidence>
<dbReference type="HOGENOM" id="CLU_2172727_0_0_1"/>
<dbReference type="AlphaFoldDB" id="A0A084AX56"/>
<gene>
    <name evidence="2" type="ORF">S7711_11035</name>
</gene>
<evidence type="ECO:0000313" key="2">
    <source>
        <dbReference type="EMBL" id="KEY69885.1"/>
    </source>
</evidence>
<feature type="compositionally biased region" description="Basic and acidic residues" evidence="1">
    <location>
        <begin position="86"/>
        <end position="98"/>
    </location>
</feature>
<dbReference type="EMBL" id="KL648507">
    <property type="protein sequence ID" value="KEY69885.1"/>
    <property type="molecule type" value="Genomic_DNA"/>
</dbReference>
<organism evidence="2 3">
    <name type="scientific">Stachybotrys chartarum (strain CBS 109288 / IBT 7711)</name>
    <name type="common">Toxic black mold</name>
    <name type="synonym">Stilbospora chartarum</name>
    <dbReference type="NCBI Taxonomy" id="1280523"/>
    <lineage>
        <taxon>Eukaryota</taxon>
        <taxon>Fungi</taxon>
        <taxon>Dikarya</taxon>
        <taxon>Ascomycota</taxon>
        <taxon>Pezizomycotina</taxon>
        <taxon>Sordariomycetes</taxon>
        <taxon>Hypocreomycetidae</taxon>
        <taxon>Hypocreales</taxon>
        <taxon>Stachybotryaceae</taxon>
        <taxon>Stachybotrys</taxon>
    </lineage>
</organism>